<organism evidence="1 2">
    <name type="scientific">Pocillopora meandrina</name>
    <dbReference type="NCBI Taxonomy" id="46732"/>
    <lineage>
        <taxon>Eukaryota</taxon>
        <taxon>Metazoa</taxon>
        <taxon>Cnidaria</taxon>
        <taxon>Anthozoa</taxon>
        <taxon>Hexacorallia</taxon>
        <taxon>Scleractinia</taxon>
        <taxon>Astrocoeniina</taxon>
        <taxon>Pocilloporidae</taxon>
        <taxon>Pocillopora</taxon>
    </lineage>
</organism>
<protein>
    <submittedName>
        <fullName evidence="1">Uncharacterized protein</fullName>
    </submittedName>
</protein>
<accession>A0AAU9XFJ1</accession>
<dbReference type="EMBL" id="CALNXJ010000042">
    <property type="protein sequence ID" value="CAH3147016.1"/>
    <property type="molecule type" value="Genomic_DNA"/>
</dbReference>
<feature type="non-terminal residue" evidence="1">
    <location>
        <position position="1"/>
    </location>
</feature>
<dbReference type="AlphaFoldDB" id="A0AAU9XFJ1"/>
<dbReference type="PANTHER" id="PTHR47526:SF3">
    <property type="entry name" value="PHD-TYPE DOMAIN-CONTAINING PROTEIN"/>
    <property type="match status" value="1"/>
</dbReference>
<comment type="caution">
    <text evidence="1">The sequence shown here is derived from an EMBL/GenBank/DDBJ whole genome shotgun (WGS) entry which is preliminary data.</text>
</comment>
<evidence type="ECO:0000313" key="2">
    <source>
        <dbReference type="Proteomes" id="UP001159428"/>
    </source>
</evidence>
<proteinExistence type="predicted"/>
<dbReference type="Proteomes" id="UP001159428">
    <property type="component" value="Unassembled WGS sequence"/>
</dbReference>
<sequence>FTIDSKENDSDQSENIKEESTNVLSEYVKGLESRVKRQYLGKIAAIRIDPALLVVAKLDPECIPSIEAADLLSYLVLETSYYTLKQFKAHKSLEAYNQMISGFITSIRGKIISDKFVVVGKVRHSQGMTEAPLPVWIIASKEGRIISAHCLGCKARLAESCSHVASVLFYVEAWTRINGKLACTQLLPAYVNEVPYSEVKDINFKSARRIRNELDKEVNGKNSCSASPSSESCSNSNRKKVAKAEMLGYPSVEEMNSLFSKLNKDKQKAAILSLIPPYSNHQIPTLLDLFDSENIKLTCPDLMKTFSKVVHKETACSKSYSASTSSGPCYCRTKTQERTIHCSNPECPVKEFHYSCLQVSDPIPK</sequence>
<dbReference type="InterPro" id="IPR013083">
    <property type="entry name" value="Znf_RING/FYVE/PHD"/>
</dbReference>
<gene>
    <name evidence="1" type="ORF">PMEA_00023238</name>
</gene>
<feature type="non-terminal residue" evidence="1">
    <location>
        <position position="365"/>
    </location>
</feature>
<evidence type="ECO:0000313" key="1">
    <source>
        <dbReference type="EMBL" id="CAH3147016.1"/>
    </source>
</evidence>
<dbReference type="Gene3D" id="3.30.40.10">
    <property type="entry name" value="Zinc/RING finger domain, C3HC4 (zinc finger)"/>
    <property type="match status" value="1"/>
</dbReference>
<name>A0AAU9XFJ1_9CNID</name>
<reference evidence="1 2" key="1">
    <citation type="submission" date="2022-05" db="EMBL/GenBank/DDBJ databases">
        <authorList>
            <consortium name="Genoscope - CEA"/>
            <person name="William W."/>
        </authorList>
    </citation>
    <scope>NUCLEOTIDE SEQUENCE [LARGE SCALE GENOMIC DNA]</scope>
</reference>
<dbReference type="PANTHER" id="PTHR47526">
    <property type="entry name" value="ATP-DEPENDENT DNA HELICASE"/>
    <property type="match status" value="1"/>
</dbReference>
<keyword evidence="2" id="KW-1185">Reference proteome</keyword>